<dbReference type="EC" id="2.3.1.19" evidence="5"/>
<dbReference type="InterPro" id="IPR012147">
    <property type="entry name" value="P_Ac_Bu_trans"/>
</dbReference>
<dbReference type="RefSeq" id="WP_114218468.1">
    <property type="nucleotide sequence ID" value="NZ_CP035282.1"/>
</dbReference>
<evidence type="ECO:0000256" key="2">
    <source>
        <dbReference type="ARBA" id="ARBA00022679"/>
    </source>
</evidence>
<dbReference type="PIRSF" id="PIRSF000428">
    <property type="entry name" value="P_Ac_trans"/>
    <property type="match status" value="1"/>
</dbReference>
<dbReference type="SUPFAM" id="SSF53659">
    <property type="entry name" value="Isocitrate/Isopropylmalate dehydrogenase-like"/>
    <property type="match status" value="1"/>
</dbReference>
<evidence type="ECO:0000259" key="4">
    <source>
        <dbReference type="Pfam" id="PF01515"/>
    </source>
</evidence>
<reference evidence="6" key="1">
    <citation type="submission" date="2019-01" db="EMBL/GenBank/DDBJ databases">
        <title>Draft genomes of a novel of Sporanaerobacter strains.</title>
        <authorList>
            <person name="Ma S."/>
        </authorList>
    </citation>
    <scope>NUCLEOTIDE SEQUENCE [LARGE SCALE GENOMIC DNA]</scope>
    <source>
        <strain evidence="6">NJN-17</strain>
    </source>
</reference>
<evidence type="ECO:0000313" key="5">
    <source>
        <dbReference type="EMBL" id="QAT62588.1"/>
    </source>
</evidence>
<dbReference type="InterPro" id="IPR050500">
    <property type="entry name" value="Phos_Acetyltrans/Butyryltrans"/>
</dbReference>
<dbReference type="OrthoDB" id="9774179at2"/>
<proteinExistence type="inferred from homology"/>
<organism evidence="5 6">
    <name type="scientific">Acidilutibacter cellobiosedens</name>
    <dbReference type="NCBI Taxonomy" id="2507161"/>
    <lineage>
        <taxon>Bacteria</taxon>
        <taxon>Bacillati</taxon>
        <taxon>Bacillota</taxon>
        <taxon>Tissierellia</taxon>
        <taxon>Tissierellales</taxon>
        <taxon>Acidilutibacteraceae</taxon>
        <taxon>Acidilutibacter</taxon>
    </lineage>
</organism>
<sequence>MAKSFKELLDLAKKNGAKKIAVAVAEDFDVLSAVKEAYDQNIVKPILIGNEEKIKDVAKKVKLNLDGIEIIDEVESIEACRKAVSIVSSQKADILMKGLVDTSIIMKQVLDKEIGLRTDKVISHVGVFCVPTYPKLFILTDAAMNIAPNLEYKKKILENAVEFAHSLDIKNPKVAVVCAKEKVYKKMESTIDAKELEDMNKRGEIKDCTVIGPLALDNAVSKEAAIHKGVDNPVSGDVDIFLMPNIEAGNIMYKTLTFLAKAQNAAVIVGAKSPIVLTSRTDTAETKLNSIVLSALMV</sequence>
<dbReference type="Pfam" id="PF01515">
    <property type="entry name" value="PTA_PTB"/>
    <property type="match status" value="2"/>
</dbReference>
<feature type="domain" description="Phosphate acetyl/butaryl transferase" evidence="4">
    <location>
        <begin position="80"/>
        <end position="295"/>
    </location>
</feature>
<dbReference type="NCBIfam" id="NF006045">
    <property type="entry name" value="PRK08190.1"/>
    <property type="match status" value="1"/>
</dbReference>
<dbReference type="NCBIfam" id="NF004472">
    <property type="entry name" value="PRK05805.1"/>
    <property type="match status" value="1"/>
</dbReference>
<keyword evidence="6" id="KW-1185">Reference proteome</keyword>
<dbReference type="EMBL" id="CP035282">
    <property type="protein sequence ID" value="QAT62588.1"/>
    <property type="molecule type" value="Genomic_DNA"/>
</dbReference>
<evidence type="ECO:0000313" key="6">
    <source>
        <dbReference type="Proteomes" id="UP000287969"/>
    </source>
</evidence>
<dbReference type="PANTHER" id="PTHR43356">
    <property type="entry name" value="PHOSPHATE ACETYLTRANSFERASE"/>
    <property type="match status" value="1"/>
</dbReference>
<dbReference type="Proteomes" id="UP000287969">
    <property type="component" value="Chromosome"/>
</dbReference>
<dbReference type="Gene3D" id="3.40.718.10">
    <property type="entry name" value="Isopropylmalate Dehydrogenase"/>
    <property type="match status" value="1"/>
</dbReference>
<keyword evidence="2 5" id="KW-0808">Transferase</keyword>
<name>A0A410QFI7_9FIRM</name>
<dbReference type="PANTHER" id="PTHR43356:SF2">
    <property type="entry name" value="PHOSPHATE ACETYLTRANSFERASE"/>
    <property type="match status" value="1"/>
</dbReference>
<comment type="similarity">
    <text evidence="1">Belongs to the phosphate acetyltransferase and butyryltransferase family.</text>
</comment>
<keyword evidence="3 5" id="KW-0012">Acyltransferase</keyword>
<dbReference type="KEGG" id="spoa:EQM13_13950"/>
<evidence type="ECO:0000256" key="1">
    <source>
        <dbReference type="ARBA" id="ARBA00005656"/>
    </source>
</evidence>
<evidence type="ECO:0000256" key="3">
    <source>
        <dbReference type="ARBA" id="ARBA00023315"/>
    </source>
</evidence>
<feature type="domain" description="Phosphate acetyl/butaryl transferase" evidence="4">
    <location>
        <begin position="11"/>
        <end position="75"/>
    </location>
</feature>
<accession>A0A410QFI7</accession>
<protein>
    <submittedName>
        <fullName evidence="5">Phosphate butyryltransferase</fullName>
        <ecNumber evidence="5">2.3.1.19</ecNumber>
    </submittedName>
</protein>
<gene>
    <name evidence="5" type="ORF">EQM13_13950</name>
</gene>
<dbReference type="AlphaFoldDB" id="A0A410QFI7"/>
<dbReference type="GO" id="GO:0050182">
    <property type="term" value="F:phosphate butyryltransferase activity"/>
    <property type="evidence" value="ECO:0007669"/>
    <property type="project" value="UniProtKB-EC"/>
</dbReference>
<dbReference type="InterPro" id="IPR002505">
    <property type="entry name" value="PTA_PTB"/>
</dbReference>